<evidence type="ECO:0000256" key="1">
    <source>
        <dbReference type="SAM" id="Phobius"/>
    </source>
</evidence>
<dbReference type="NCBIfam" id="NF038118">
    <property type="entry name" value="PEP_CTERM_CCXG"/>
    <property type="match status" value="1"/>
</dbReference>
<dbReference type="InterPro" id="IPR013424">
    <property type="entry name" value="Ice-binding_C"/>
</dbReference>
<accession>A0A7Z2ZUD6</accession>
<keyword evidence="2" id="KW-0732">Signal</keyword>
<reference evidence="3 4" key="1">
    <citation type="submission" date="2020-04" db="EMBL/GenBank/DDBJ databases">
        <title>Genome sequencing of novel species.</title>
        <authorList>
            <person name="Heo J."/>
            <person name="Kim S.-J."/>
            <person name="Kim J.-S."/>
            <person name="Hong S.-B."/>
            <person name="Kwon S.-W."/>
        </authorList>
    </citation>
    <scope>NUCLEOTIDE SEQUENCE [LARGE SCALE GENOMIC DNA]</scope>
    <source>
        <strain evidence="3 4">GN2-R2</strain>
    </source>
</reference>
<keyword evidence="4" id="KW-1185">Reference proteome</keyword>
<evidence type="ECO:0000256" key="2">
    <source>
        <dbReference type="SAM" id="SignalP"/>
    </source>
</evidence>
<evidence type="ECO:0000313" key="3">
    <source>
        <dbReference type="EMBL" id="QJE02561.1"/>
    </source>
</evidence>
<feature type="transmembrane region" description="Helical" evidence="1">
    <location>
        <begin position="192"/>
        <end position="211"/>
    </location>
</feature>
<feature type="chain" id="PRO_5030514890" evidence="2">
    <location>
        <begin position="23"/>
        <end position="220"/>
    </location>
</feature>
<proteinExistence type="predicted"/>
<sequence>MNLKSKIVLAAFAAAAAFHANASVITVSTAYSAAGAQTSAAAYKNVVENALKTQTTGYGTAVLASADNIDNSDLFGAYSNIAWKTTVDFNVASAATWSLRAGVDFGYGGALFLDGVAVSFKSNDMWTANSYTDTTQFFQYTSALAAGNHTLTLYGLENCCDASQQVQYKVGSGNYASFASTDGLNPKASTAVAEPATIASFGLGLGLLGLMRRRARRNRA</sequence>
<dbReference type="KEGG" id="mfy:HH212_23165"/>
<dbReference type="RefSeq" id="WP_170204644.1">
    <property type="nucleotide sequence ID" value="NZ_CP051685.1"/>
</dbReference>
<keyword evidence="1" id="KW-0472">Membrane</keyword>
<name>A0A7Z2ZUD6_9BURK</name>
<dbReference type="EMBL" id="CP051685">
    <property type="protein sequence ID" value="QJE02561.1"/>
    <property type="molecule type" value="Genomic_DNA"/>
</dbReference>
<dbReference type="Proteomes" id="UP000502415">
    <property type="component" value="Chromosome"/>
</dbReference>
<keyword evidence="1" id="KW-0812">Transmembrane</keyword>
<protein>
    <submittedName>
        <fullName evidence="3">PEP-CTERM sorting domain-containing protein</fullName>
    </submittedName>
</protein>
<gene>
    <name evidence="3" type="ORF">HH212_23165</name>
</gene>
<dbReference type="AlphaFoldDB" id="A0A7Z2ZUD6"/>
<keyword evidence="1" id="KW-1133">Transmembrane helix</keyword>
<organism evidence="3 4">
    <name type="scientific">Massilia forsythiae</name>
    <dbReference type="NCBI Taxonomy" id="2728020"/>
    <lineage>
        <taxon>Bacteria</taxon>
        <taxon>Pseudomonadati</taxon>
        <taxon>Pseudomonadota</taxon>
        <taxon>Betaproteobacteria</taxon>
        <taxon>Burkholderiales</taxon>
        <taxon>Oxalobacteraceae</taxon>
        <taxon>Telluria group</taxon>
        <taxon>Massilia</taxon>
    </lineage>
</organism>
<feature type="signal peptide" evidence="2">
    <location>
        <begin position="1"/>
        <end position="22"/>
    </location>
</feature>
<evidence type="ECO:0000313" key="4">
    <source>
        <dbReference type="Proteomes" id="UP000502415"/>
    </source>
</evidence>
<dbReference type="NCBIfam" id="TIGR02595">
    <property type="entry name" value="PEP_CTERM"/>
    <property type="match status" value="1"/>
</dbReference>